<dbReference type="InterPro" id="IPR050336">
    <property type="entry name" value="Chromosome_partition/occlusion"/>
</dbReference>
<feature type="domain" description="HTH cro/C1-type" evidence="5">
    <location>
        <begin position="139"/>
        <end position="166"/>
    </location>
</feature>
<dbReference type="CDD" id="cd16393">
    <property type="entry name" value="SPO0J_N"/>
    <property type="match status" value="1"/>
</dbReference>
<dbReference type="InterPro" id="IPR003115">
    <property type="entry name" value="ParB_N"/>
</dbReference>
<dbReference type="InterPro" id="IPR004437">
    <property type="entry name" value="ParB/RepB/Spo0J"/>
</dbReference>
<evidence type="ECO:0000256" key="1">
    <source>
        <dbReference type="ARBA" id="ARBA00004453"/>
    </source>
</evidence>
<dbReference type="InterPro" id="IPR041468">
    <property type="entry name" value="HTH_ParB/Spo0J"/>
</dbReference>
<dbReference type="Gene3D" id="1.10.10.2830">
    <property type="match status" value="1"/>
</dbReference>
<dbReference type="Pfam" id="PF23552">
    <property type="entry name" value="ParB_C"/>
    <property type="match status" value="1"/>
</dbReference>
<dbReference type="FunFam" id="3.90.1530.30:FF:000001">
    <property type="entry name" value="Chromosome partitioning protein ParB"/>
    <property type="match status" value="1"/>
</dbReference>
<protein>
    <submittedName>
        <fullName evidence="6">Site-specific DNA-binding protein</fullName>
    </submittedName>
</protein>
<evidence type="ECO:0000256" key="4">
    <source>
        <dbReference type="ARBA" id="ARBA00023125"/>
    </source>
</evidence>
<comment type="caution">
    <text evidence="6">The sequence shown here is derived from an EMBL/GenBank/DDBJ whole genome shotgun (WGS) entry which is preliminary data.</text>
</comment>
<dbReference type="SUPFAM" id="SSF109709">
    <property type="entry name" value="KorB DNA-binding domain-like"/>
    <property type="match status" value="1"/>
</dbReference>
<dbReference type="PROSITE" id="PS50943">
    <property type="entry name" value="HTH_CROC1"/>
    <property type="match status" value="1"/>
</dbReference>
<sequence length="291" mass="32597">MVNRNSKGLGRGLDAVFSAFEGPNKNRDDELVEELTLTDIRPNPYQPRKTFDEVALNELAASIKKSGVFQPIIVRKSINGYEIIAGERRFRASKLAGKETIPAITRQFDEAAMMEIAVLENLQREDLSPLEEAQAYETLLKKLNLTQAEVSERLGKSRPYIANYLRLLGLPADVKQLLQNGDLSMGQARTLLALKKKTQISALAKRTITEGLTVRQLEQLVNQMNQTKATKVTKTKIKSPYIQASENQLVDKFDAKVNIAINSKGRGKIEIDYQTVDDLNRILSLLDVNID</sequence>
<dbReference type="Proteomes" id="UP000238739">
    <property type="component" value="Unassembled WGS sequence"/>
</dbReference>
<reference evidence="6" key="1">
    <citation type="submission" date="2018-01" db="EMBL/GenBank/DDBJ databases">
        <authorList>
            <person name="Chaillou S."/>
        </authorList>
    </citation>
    <scope>NUCLEOTIDE SEQUENCE [LARGE SCALE GENOMIC DNA]</scope>
    <source>
        <strain evidence="6">MFPC41A2801</strain>
    </source>
</reference>
<dbReference type="PANTHER" id="PTHR33375:SF1">
    <property type="entry name" value="CHROMOSOME-PARTITIONING PROTEIN PARB-RELATED"/>
    <property type="match status" value="1"/>
</dbReference>
<dbReference type="GO" id="GO:0009295">
    <property type="term" value="C:nucleoid"/>
    <property type="evidence" value="ECO:0007669"/>
    <property type="project" value="UniProtKB-SubCell"/>
</dbReference>
<comment type="similarity">
    <text evidence="2">Belongs to the ParB family.</text>
</comment>
<dbReference type="CDD" id="cd00093">
    <property type="entry name" value="HTH_XRE"/>
    <property type="match status" value="1"/>
</dbReference>
<dbReference type="InterPro" id="IPR057240">
    <property type="entry name" value="ParB_dimer_C"/>
</dbReference>
<evidence type="ECO:0000313" key="7">
    <source>
        <dbReference type="Proteomes" id="UP000238739"/>
    </source>
</evidence>
<dbReference type="Pfam" id="PF02195">
    <property type="entry name" value="ParB_N"/>
    <property type="match status" value="1"/>
</dbReference>
<dbReference type="Gene3D" id="3.90.1530.30">
    <property type="match status" value="1"/>
</dbReference>
<dbReference type="SUPFAM" id="SSF110849">
    <property type="entry name" value="ParB/Sulfiredoxin"/>
    <property type="match status" value="1"/>
</dbReference>
<dbReference type="AlphaFoldDB" id="A0A2N9DSW8"/>
<dbReference type="Pfam" id="PF17762">
    <property type="entry name" value="HTH_ParB"/>
    <property type="match status" value="1"/>
</dbReference>
<dbReference type="PANTHER" id="PTHR33375">
    <property type="entry name" value="CHROMOSOME-PARTITIONING PROTEIN PARB-RELATED"/>
    <property type="match status" value="1"/>
</dbReference>
<dbReference type="EMBL" id="OGVC01000001">
    <property type="protein sequence ID" value="SPC35846.1"/>
    <property type="molecule type" value="Genomic_DNA"/>
</dbReference>
<dbReference type="InterPro" id="IPR036086">
    <property type="entry name" value="ParB/Sulfiredoxin_sf"/>
</dbReference>
<evidence type="ECO:0000256" key="3">
    <source>
        <dbReference type="ARBA" id="ARBA00022829"/>
    </source>
</evidence>
<dbReference type="RefSeq" id="WP_106482796.1">
    <property type="nucleotide sequence ID" value="NZ_LT984417.1"/>
</dbReference>
<gene>
    <name evidence="6" type="primary">parB</name>
    <name evidence="6" type="ORF">LFUMFP_10026</name>
</gene>
<keyword evidence="7" id="KW-1185">Reference proteome</keyword>
<evidence type="ECO:0000256" key="2">
    <source>
        <dbReference type="ARBA" id="ARBA00006295"/>
    </source>
</evidence>
<dbReference type="GO" id="GO:0045881">
    <property type="term" value="P:positive regulation of sporulation resulting in formation of a cellular spore"/>
    <property type="evidence" value="ECO:0007669"/>
    <property type="project" value="TreeGrafter"/>
</dbReference>
<evidence type="ECO:0000313" key="6">
    <source>
        <dbReference type="EMBL" id="SPC35846.1"/>
    </source>
</evidence>
<dbReference type="FunFam" id="1.10.10.2830:FF:000001">
    <property type="entry name" value="Chromosome partitioning protein ParB"/>
    <property type="match status" value="1"/>
</dbReference>
<name>A0A2N9DSW8_9LACO</name>
<evidence type="ECO:0000259" key="5">
    <source>
        <dbReference type="PROSITE" id="PS50943"/>
    </source>
</evidence>
<proteinExistence type="inferred from homology"/>
<dbReference type="GO" id="GO:0003677">
    <property type="term" value="F:DNA binding"/>
    <property type="evidence" value="ECO:0007669"/>
    <property type="project" value="UniProtKB-KW"/>
</dbReference>
<dbReference type="SMART" id="SM00470">
    <property type="entry name" value="ParB"/>
    <property type="match status" value="1"/>
</dbReference>
<accession>A0A2N9DSW8</accession>
<dbReference type="GO" id="GO:0005694">
    <property type="term" value="C:chromosome"/>
    <property type="evidence" value="ECO:0007669"/>
    <property type="project" value="TreeGrafter"/>
</dbReference>
<dbReference type="InterPro" id="IPR001387">
    <property type="entry name" value="Cro/C1-type_HTH"/>
</dbReference>
<dbReference type="GO" id="GO:0007059">
    <property type="term" value="P:chromosome segregation"/>
    <property type="evidence" value="ECO:0007669"/>
    <property type="project" value="UniProtKB-KW"/>
</dbReference>
<keyword evidence="4 6" id="KW-0238">DNA-binding</keyword>
<comment type="subcellular location">
    <subcellularLocation>
        <location evidence="1">Cytoplasm</location>
        <location evidence="1">Nucleoid</location>
    </subcellularLocation>
</comment>
<dbReference type="NCBIfam" id="TIGR00180">
    <property type="entry name" value="parB_part"/>
    <property type="match status" value="1"/>
</dbReference>
<organism evidence="6 7">
    <name type="scientific">Latilactobacillus fuchuensis</name>
    <dbReference type="NCBI Taxonomy" id="164393"/>
    <lineage>
        <taxon>Bacteria</taxon>
        <taxon>Bacillati</taxon>
        <taxon>Bacillota</taxon>
        <taxon>Bacilli</taxon>
        <taxon>Lactobacillales</taxon>
        <taxon>Lactobacillaceae</taxon>
        <taxon>Latilactobacillus</taxon>
    </lineage>
</organism>
<keyword evidence="3" id="KW-0159">Chromosome partition</keyword>